<reference evidence="2" key="1">
    <citation type="submission" date="2020-11" db="EMBL/GenBank/DDBJ databases">
        <authorList>
            <consortium name="DOE Joint Genome Institute"/>
            <person name="Ahrendt S."/>
            <person name="Riley R."/>
            <person name="Andreopoulos W."/>
            <person name="Labutti K."/>
            <person name="Pangilinan J."/>
            <person name="Ruiz-Duenas F.J."/>
            <person name="Barrasa J.M."/>
            <person name="Sanchez-Garcia M."/>
            <person name="Camarero S."/>
            <person name="Miyauchi S."/>
            <person name="Serrano A."/>
            <person name="Linde D."/>
            <person name="Babiker R."/>
            <person name="Drula E."/>
            <person name="Ayuso-Fernandez I."/>
            <person name="Pacheco R."/>
            <person name="Padilla G."/>
            <person name="Ferreira P."/>
            <person name="Barriuso J."/>
            <person name="Kellner H."/>
            <person name="Castanera R."/>
            <person name="Alfaro M."/>
            <person name="Ramirez L."/>
            <person name="Pisabarro A.G."/>
            <person name="Kuo A."/>
            <person name="Tritt A."/>
            <person name="Lipzen A."/>
            <person name="He G."/>
            <person name="Yan M."/>
            <person name="Ng V."/>
            <person name="Cullen D."/>
            <person name="Martin F."/>
            <person name="Rosso M.-N."/>
            <person name="Henrissat B."/>
            <person name="Hibbett D."/>
            <person name="Martinez A.T."/>
            <person name="Grigoriev I.V."/>
        </authorList>
    </citation>
    <scope>NUCLEOTIDE SEQUENCE</scope>
    <source>
        <strain evidence="2">AH 40177</strain>
    </source>
</reference>
<keyword evidence="3" id="KW-1185">Reference proteome</keyword>
<dbReference type="AlphaFoldDB" id="A0A9P5PFQ8"/>
<evidence type="ECO:0000313" key="2">
    <source>
        <dbReference type="EMBL" id="KAF9063023.1"/>
    </source>
</evidence>
<name>A0A9P5PFQ8_9AGAR</name>
<dbReference type="Proteomes" id="UP000772434">
    <property type="component" value="Unassembled WGS sequence"/>
</dbReference>
<organism evidence="2 3">
    <name type="scientific">Rhodocollybia butyracea</name>
    <dbReference type="NCBI Taxonomy" id="206335"/>
    <lineage>
        <taxon>Eukaryota</taxon>
        <taxon>Fungi</taxon>
        <taxon>Dikarya</taxon>
        <taxon>Basidiomycota</taxon>
        <taxon>Agaricomycotina</taxon>
        <taxon>Agaricomycetes</taxon>
        <taxon>Agaricomycetidae</taxon>
        <taxon>Agaricales</taxon>
        <taxon>Marasmiineae</taxon>
        <taxon>Omphalotaceae</taxon>
        <taxon>Rhodocollybia</taxon>
    </lineage>
</organism>
<sequence>MKRPPRLHQILSISSYTSSPPTLPVFSLVPPASGQATDLNPPLSAEPALNSNAPLSQHRGKASLKLSKKRVSEVSLAKDIVKSQRTGDLDEVFENDDGDGREDEDFWDLVRRIISLCVAWYGDLDGLYYLDLESKIECLACLVLD</sequence>
<evidence type="ECO:0000313" key="3">
    <source>
        <dbReference type="Proteomes" id="UP000772434"/>
    </source>
</evidence>
<comment type="caution">
    <text evidence="2">The sequence shown here is derived from an EMBL/GenBank/DDBJ whole genome shotgun (WGS) entry which is preliminary data.</text>
</comment>
<dbReference type="EMBL" id="JADNRY010000156">
    <property type="protein sequence ID" value="KAF9063023.1"/>
    <property type="molecule type" value="Genomic_DNA"/>
</dbReference>
<gene>
    <name evidence="2" type="ORF">BDP27DRAFT_258621</name>
</gene>
<accession>A0A9P5PFQ8</accession>
<proteinExistence type="predicted"/>
<evidence type="ECO:0000256" key="1">
    <source>
        <dbReference type="SAM" id="MobiDB-lite"/>
    </source>
</evidence>
<feature type="region of interest" description="Disordered" evidence="1">
    <location>
        <begin position="34"/>
        <end position="64"/>
    </location>
</feature>
<protein>
    <submittedName>
        <fullName evidence="2">Uncharacterized protein</fullName>
    </submittedName>
</protein>